<keyword evidence="2" id="KW-1185">Reference proteome</keyword>
<evidence type="ECO:0000313" key="2">
    <source>
        <dbReference type="Proteomes" id="UP001055072"/>
    </source>
</evidence>
<feature type="non-terminal residue" evidence="1">
    <location>
        <position position="101"/>
    </location>
</feature>
<accession>A0ACB8UC28</accession>
<evidence type="ECO:0000313" key="1">
    <source>
        <dbReference type="EMBL" id="KAI0091820.1"/>
    </source>
</evidence>
<organism evidence="1 2">
    <name type="scientific">Irpex rosettiformis</name>
    <dbReference type="NCBI Taxonomy" id="378272"/>
    <lineage>
        <taxon>Eukaryota</taxon>
        <taxon>Fungi</taxon>
        <taxon>Dikarya</taxon>
        <taxon>Basidiomycota</taxon>
        <taxon>Agaricomycotina</taxon>
        <taxon>Agaricomycetes</taxon>
        <taxon>Polyporales</taxon>
        <taxon>Irpicaceae</taxon>
        <taxon>Irpex</taxon>
    </lineage>
</organism>
<sequence>FQSTRLPFTAVQLKMATISTWDTTFFNRFFPLKPERDHSSQLRRQNFDKCSYFLEWHTLIARLPLEDVKKIRAALLPWWRTLIWLPYSGSDRMWDTRPWKD</sequence>
<proteinExistence type="predicted"/>
<gene>
    <name evidence="1" type="ORF">BDY19DRAFT_875179</name>
</gene>
<dbReference type="EMBL" id="MU274905">
    <property type="protein sequence ID" value="KAI0091820.1"/>
    <property type="molecule type" value="Genomic_DNA"/>
</dbReference>
<dbReference type="Proteomes" id="UP001055072">
    <property type="component" value="Unassembled WGS sequence"/>
</dbReference>
<name>A0ACB8UC28_9APHY</name>
<reference evidence="1" key="1">
    <citation type="journal article" date="2021" name="Environ. Microbiol.">
        <title>Gene family expansions and transcriptome signatures uncover fungal adaptations to wood decay.</title>
        <authorList>
            <person name="Hage H."/>
            <person name="Miyauchi S."/>
            <person name="Viragh M."/>
            <person name="Drula E."/>
            <person name="Min B."/>
            <person name="Chaduli D."/>
            <person name="Navarro D."/>
            <person name="Favel A."/>
            <person name="Norest M."/>
            <person name="Lesage-Meessen L."/>
            <person name="Balint B."/>
            <person name="Merenyi Z."/>
            <person name="de Eugenio L."/>
            <person name="Morin E."/>
            <person name="Martinez A.T."/>
            <person name="Baldrian P."/>
            <person name="Stursova M."/>
            <person name="Martinez M.J."/>
            <person name="Novotny C."/>
            <person name="Magnuson J.K."/>
            <person name="Spatafora J.W."/>
            <person name="Maurice S."/>
            <person name="Pangilinan J."/>
            <person name="Andreopoulos W."/>
            <person name="LaButti K."/>
            <person name="Hundley H."/>
            <person name="Na H."/>
            <person name="Kuo A."/>
            <person name="Barry K."/>
            <person name="Lipzen A."/>
            <person name="Henrissat B."/>
            <person name="Riley R."/>
            <person name="Ahrendt S."/>
            <person name="Nagy L.G."/>
            <person name="Grigoriev I.V."/>
            <person name="Martin F."/>
            <person name="Rosso M.N."/>
        </authorList>
    </citation>
    <scope>NUCLEOTIDE SEQUENCE</scope>
    <source>
        <strain evidence="1">CBS 384.51</strain>
    </source>
</reference>
<feature type="non-terminal residue" evidence="1">
    <location>
        <position position="1"/>
    </location>
</feature>
<comment type="caution">
    <text evidence="1">The sequence shown here is derived from an EMBL/GenBank/DDBJ whole genome shotgun (WGS) entry which is preliminary data.</text>
</comment>
<protein>
    <submittedName>
        <fullName evidence="1">Uncharacterized protein</fullName>
    </submittedName>
</protein>